<dbReference type="KEGG" id="pseg:D3H65_17910"/>
<dbReference type="OrthoDB" id="609711at2"/>
<proteinExistence type="predicted"/>
<organism evidence="2 3">
    <name type="scientific">Paraflavitalea soli</name>
    <dbReference type="NCBI Taxonomy" id="2315862"/>
    <lineage>
        <taxon>Bacteria</taxon>
        <taxon>Pseudomonadati</taxon>
        <taxon>Bacteroidota</taxon>
        <taxon>Chitinophagia</taxon>
        <taxon>Chitinophagales</taxon>
        <taxon>Chitinophagaceae</taxon>
        <taxon>Paraflavitalea</taxon>
    </lineage>
</organism>
<gene>
    <name evidence="2" type="ORF">D3H65_17910</name>
</gene>
<sequence length="532" mass="61251">MNGGKQAISCVRMPVNDLKRVVVATNGQDGPSYGGIAFAQDSGEKLILPFIIRWDAMRFTRLFIITYCSLSLLLVIQLPAQVVPDTAIKKADLKRADSLRRPSIDSFILKRKGLVGKLARNLLSNNPTGDVVTGPIRNDLLFSIYNGRVIRSITIVGVDFGTPITDTSKTFKSRLTNLANSFHHKTRGYVIRNNLFFKVGDKVFPYLLADNERHLRDQPYLQDARISIRSSDRSFDSVDITIFTKDVLSIGGSFRMHNSTSVSATIREDNLGGWGDRLAGSILYDQRRKEKVGYGAEFIKRNIGGSFIDGSIGYDNFNDAFNSGRDEEVTYYARLIRPLVNPYLRFTYAGEVGYHRTENMYLNDSTYKSDSRYRYFNYDTWIGWNTGAYKLGKVQNDNDRTRTLLSARFFRKQFQEVPGVFYQEYYYDYIDRMAALASLSIFRQDFYKVRYVYGFGRNEDVPEGMDISLTAGWTKTQGRERPYAGIDFSRFFFTEKEHYFNYTARVGDTLIRILLRMRMCCLTWIIFRTCKR</sequence>
<dbReference type="EMBL" id="CP032157">
    <property type="protein sequence ID" value="AXY75742.1"/>
    <property type="molecule type" value="Genomic_DNA"/>
</dbReference>
<evidence type="ECO:0000313" key="2">
    <source>
        <dbReference type="EMBL" id="AXY75742.1"/>
    </source>
</evidence>
<feature type="transmembrane region" description="Helical" evidence="1">
    <location>
        <begin position="62"/>
        <end position="80"/>
    </location>
</feature>
<evidence type="ECO:0000313" key="3">
    <source>
        <dbReference type="Proteomes" id="UP000263900"/>
    </source>
</evidence>
<protein>
    <recommendedName>
        <fullName evidence="4">Bacterial surface antigen (D15) domain-containing protein</fullName>
    </recommendedName>
</protein>
<dbReference type="Proteomes" id="UP000263900">
    <property type="component" value="Chromosome"/>
</dbReference>
<evidence type="ECO:0008006" key="4">
    <source>
        <dbReference type="Google" id="ProtNLM"/>
    </source>
</evidence>
<keyword evidence="1" id="KW-0812">Transmembrane</keyword>
<dbReference type="AlphaFoldDB" id="A0A3B7MMQ3"/>
<accession>A0A3B7MMQ3</accession>
<keyword evidence="1" id="KW-0472">Membrane</keyword>
<reference evidence="2 3" key="1">
    <citation type="submission" date="2018-09" db="EMBL/GenBank/DDBJ databases">
        <title>Genome sequencing of strain 6GH32-13.</title>
        <authorList>
            <person name="Weon H.-Y."/>
            <person name="Heo J."/>
            <person name="Kwon S.-W."/>
        </authorList>
    </citation>
    <scope>NUCLEOTIDE SEQUENCE [LARGE SCALE GENOMIC DNA]</scope>
    <source>
        <strain evidence="2 3">5GH32-13</strain>
    </source>
</reference>
<keyword evidence="3" id="KW-1185">Reference proteome</keyword>
<evidence type="ECO:0000256" key="1">
    <source>
        <dbReference type="SAM" id="Phobius"/>
    </source>
</evidence>
<name>A0A3B7MMQ3_9BACT</name>
<keyword evidence="1" id="KW-1133">Transmembrane helix</keyword>